<accession>A0A223I150</accession>
<organism evidence="1 2">
    <name type="scientific">Thermoanaerobacterium thermosaccharolyticum</name>
    <name type="common">Clostridium thermosaccharolyticum</name>
    <dbReference type="NCBI Taxonomy" id="1517"/>
    <lineage>
        <taxon>Bacteria</taxon>
        <taxon>Bacillati</taxon>
        <taxon>Bacillota</taxon>
        <taxon>Clostridia</taxon>
        <taxon>Thermoanaerobacterales</taxon>
        <taxon>Thermoanaerobacteraceae</taxon>
        <taxon>Thermoanaerobacterium</taxon>
    </lineage>
</organism>
<dbReference type="GO" id="GO:0016829">
    <property type="term" value="F:lyase activity"/>
    <property type="evidence" value="ECO:0007669"/>
    <property type="project" value="UniProtKB-KW"/>
</dbReference>
<dbReference type="EMBL" id="CP016893">
    <property type="protein sequence ID" value="AST58440.1"/>
    <property type="molecule type" value="Genomic_DNA"/>
</dbReference>
<sequence>MIISASRRTDIPAFYSDWFYNRVKEGYVLVRNPFNFHQVSKVPLTLDVVDCFVFWSKNPANMIDNLQIIDRYPYYFQFTLNPYDDKVEKNVPKKSEIIDTFRRLSDKIGPNRVIWRYDPIIITEAISEEYHYKYFEVLASKLQDYTSKCIISFVDFYPKAKKGLGTIGAFDISDEDKIRIAKRIGEIAEAYSLKIETCAEEIDLSQFGIEHGKCIDPNLIKEISGRNIKDEKDKNQRKACGCASSVDIGAYNTCMHRCIYCYANYSSSVVNGNMTLYDVNSPLLCSSITDEDVITEKNS</sequence>
<gene>
    <name evidence="1" type="ORF">Thert_02584</name>
</gene>
<dbReference type="Proteomes" id="UP000214975">
    <property type="component" value="Chromosome"/>
</dbReference>
<dbReference type="InterPro" id="IPR014998">
    <property type="entry name" value="DUF1848"/>
</dbReference>
<reference evidence="1 2" key="1">
    <citation type="submission" date="2016-08" db="EMBL/GenBank/DDBJ databases">
        <title>A novel genetic cassette of butanologenic Thermoanaerobacterium thermosaccharolyticum that directly convert cellulose to butanol.</title>
        <authorList>
            <person name="Li T."/>
            <person name="He J."/>
        </authorList>
    </citation>
    <scope>NUCLEOTIDE SEQUENCE [LARGE SCALE GENOMIC DNA]</scope>
    <source>
        <strain evidence="1 2">TG57</strain>
    </source>
</reference>
<dbReference type="AlphaFoldDB" id="A0A223I150"/>
<dbReference type="RefSeq" id="WP_094397737.1">
    <property type="nucleotide sequence ID" value="NZ_CP016893.1"/>
</dbReference>
<protein>
    <submittedName>
        <fullName evidence="1">DNA repair photolyase</fullName>
    </submittedName>
</protein>
<evidence type="ECO:0000313" key="2">
    <source>
        <dbReference type="Proteomes" id="UP000214975"/>
    </source>
</evidence>
<keyword evidence="1" id="KW-0456">Lyase</keyword>
<proteinExistence type="predicted"/>
<dbReference type="Pfam" id="PF08902">
    <property type="entry name" value="DUF1848"/>
    <property type="match status" value="1"/>
</dbReference>
<name>A0A223I150_THETR</name>
<evidence type="ECO:0000313" key="1">
    <source>
        <dbReference type="EMBL" id="AST58440.1"/>
    </source>
</evidence>